<evidence type="ECO:0000313" key="3">
    <source>
        <dbReference type="EMBL" id="UOE39744.1"/>
    </source>
</evidence>
<evidence type="ECO:0000259" key="2">
    <source>
        <dbReference type="Pfam" id="PF18962"/>
    </source>
</evidence>
<dbReference type="NCBIfam" id="TIGR04183">
    <property type="entry name" value="Por_Secre_tail"/>
    <property type="match status" value="1"/>
</dbReference>
<evidence type="ECO:0000313" key="4">
    <source>
        <dbReference type="Proteomes" id="UP000831460"/>
    </source>
</evidence>
<feature type="domain" description="Secretion system C-terminal sorting" evidence="2">
    <location>
        <begin position="26"/>
        <end position="89"/>
    </location>
</feature>
<protein>
    <submittedName>
        <fullName evidence="3">T9SS type A sorting domain-containing protein</fullName>
    </submittedName>
</protein>
<keyword evidence="1" id="KW-0732">Signal</keyword>
<evidence type="ECO:0000256" key="1">
    <source>
        <dbReference type="ARBA" id="ARBA00022729"/>
    </source>
</evidence>
<accession>A0ABY4BLI4</accession>
<name>A0ABY4BLI4_9FLAO</name>
<sequence length="91" mass="10466">MNGDKTFRIDSSALSVATDKKPDITIYPNPVSDILNLSEKADKIEVTDQSGRLLKMQKNCNSINVENLEWGMYYLKITNRQKTKLKKFIKK</sequence>
<dbReference type="EMBL" id="CP094532">
    <property type="protein sequence ID" value="UOE39744.1"/>
    <property type="molecule type" value="Genomic_DNA"/>
</dbReference>
<organism evidence="3 4">
    <name type="scientific">Chryseobacterium suipulveris</name>
    <dbReference type="NCBI Taxonomy" id="2929800"/>
    <lineage>
        <taxon>Bacteria</taxon>
        <taxon>Pseudomonadati</taxon>
        <taxon>Bacteroidota</taxon>
        <taxon>Flavobacteriia</taxon>
        <taxon>Flavobacteriales</taxon>
        <taxon>Weeksellaceae</taxon>
        <taxon>Chryseobacterium group</taxon>
        <taxon>Chryseobacterium</taxon>
    </lineage>
</organism>
<dbReference type="InterPro" id="IPR026444">
    <property type="entry name" value="Secre_tail"/>
</dbReference>
<dbReference type="Proteomes" id="UP000831460">
    <property type="component" value="Chromosome"/>
</dbReference>
<proteinExistence type="predicted"/>
<keyword evidence="4" id="KW-1185">Reference proteome</keyword>
<dbReference type="RefSeq" id="WP_243547514.1">
    <property type="nucleotide sequence ID" value="NZ_CP094532.1"/>
</dbReference>
<dbReference type="Pfam" id="PF18962">
    <property type="entry name" value="Por_Secre_tail"/>
    <property type="match status" value="1"/>
</dbReference>
<reference evidence="3 4" key="1">
    <citation type="submission" date="2022-03" db="EMBL/GenBank/DDBJ databases">
        <title>Chryseobacterium sp. isolated from particulate matters in swine house.</title>
        <authorList>
            <person name="Won M."/>
            <person name="Kim S.-J."/>
            <person name="Kwon S.-W."/>
        </authorList>
    </citation>
    <scope>NUCLEOTIDE SEQUENCE [LARGE SCALE GENOMIC DNA]</scope>
    <source>
        <strain evidence="3 4">SC2-2</strain>
    </source>
</reference>
<gene>
    <name evidence="3" type="ORF">MTP09_07365</name>
</gene>